<dbReference type="RefSeq" id="WP_121990273.1">
    <property type="nucleotide sequence ID" value="NZ_OUNR01000018.1"/>
</dbReference>
<dbReference type="InParanoid" id="A0A330L804"/>
<sequence length="487" mass="53101">MHRRNNRQTARIFLVLLLLVGSPVRADQLPFPEPANENAYAVPMENLRLRLWAQYRVLYNASNIPGGINNGSLPSAGTGPGKLNYGDTTGYDFFRQRMRLAFDIRPKDDDHVGGYMQMEFRGGFGGSSPAASDPRGESGANADGTPNAFNRLQARGVRYGYVYFTPIENHTLVVGILPTLDQVGRVLWDGEWDFFVGGASLGGKFGEADYRVGFYRFASDLKAGTIGQGFGKDGDMWVTDYNTPLKLGSYDLKVGGHYYTMNLGKTENISIGDTHEHWIALTASGSLFTTGAWNSYLMVNSGRIGTGTTGNNHTGYSGKFEGTLPIGPATLNLFALYSSGDKAGQTSNQFTTPEAILGTNGYWGYSHIFNANAPGDVNDFGINLNNGGAGLWTVQGQLKFPIIPRLTGTLESAYFAAARSRDFGTRGATTYMGTETGGMLTYNLAKNLNLDVGFAHAFMGDFLANRTQATNVERSIYEFFTRFQYAL</sequence>
<feature type="signal peptide" evidence="2">
    <location>
        <begin position="1"/>
        <end position="26"/>
    </location>
</feature>
<feature type="region of interest" description="Disordered" evidence="1">
    <location>
        <begin position="125"/>
        <end position="147"/>
    </location>
</feature>
<organism evidence="3 4">
    <name type="scientific">Nitrospira lenta</name>
    <dbReference type="NCBI Taxonomy" id="1436998"/>
    <lineage>
        <taxon>Bacteria</taxon>
        <taxon>Pseudomonadati</taxon>
        <taxon>Nitrospirota</taxon>
        <taxon>Nitrospiria</taxon>
        <taxon>Nitrospirales</taxon>
        <taxon>Nitrospiraceae</taxon>
        <taxon>Nitrospira</taxon>
    </lineage>
</organism>
<evidence type="ECO:0000256" key="1">
    <source>
        <dbReference type="SAM" id="MobiDB-lite"/>
    </source>
</evidence>
<name>A0A330L804_9BACT</name>
<dbReference type="AlphaFoldDB" id="A0A330L804"/>
<dbReference type="EMBL" id="OUNR01000018">
    <property type="protein sequence ID" value="SPP66055.1"/>
    <property type="molecule type" value="Genomic_DNA"/>
</dbReference>
<dbReference type="Proteomes" id="UP000248168">
    <property type="component" value="Unassembled WGS sequence"/>
</dbReference>
<proteinExistence type="predicted"/>
<reference evidence="4" key="1">
    <citation type="submission" date="2018-04" db="EMBL/GenBank/DDBJ databases">
        <authorList>
            <person name="Lucker S."/>
            <person name="Sakoula D."/>
        </authorList>
    </citation>
    <scope>NUCLEOTIDE SEQUENCE [LARGE SCALE GENOMIC DNA]</scope>
</reference>
<accession>A0A330L804</accession>
<feature type="chain" id="PRO_5016412660" description="Alginate export domain-containing protein" evidence="2">
    <location>
        <begin position="27"/>
        <end position="487"/>
    </location>
</feature>
<keyword evidence="2" id="KW-0732">Signal</keyword>
<evidence type="ECO:0000313" key="4">
    <source>
        <dbReference type="Proteomes" id="UP000248168"/>
    </source>
</evidence>
<gene>
    <name evidence="3" type="ORF">NITLEN_50095</name>
</gene>
<protein>
    <recommendedName>
        <fullName evidence="5">Alginate export domain-containing protein</fullName>
    </recommendedName>
</protein>
<evidence type="ECO:0000256" key="2">
    <source>
        <dbReference type="SAM" id="SignalP"/>
    </source>
</evidence>
<evidence type="ECO:0008006" key="5">
    <source>
        <dbReference type="Google" id="ProtNLM"/>
    </source>
</evidence>
<keyword evidence="4" id="KW-1185">Reference proteome</keyword>
<evidence type="ECO:0000313" key="3">
    <source>
        <dbReference type="EMBL" id="SPP66055.1"/>
    </source>
</evidence>
<dbReference type="OrthoDB" id="11029at2"/>